<dbReference type="SUPFAM" id="SSF57756">
    <property type="entry name" value="Retrovirus zinc finger-like domains"/>
    <property type="match status" value="1"/>
</dbReference>
<dbReference type="Proteomes" id="UP001151760">
    <property type="component" value="Unassembled WGS sequence"/>
</dbReference>
<dbReference type="Gene3D" id="4.10.60.10">
    <property type="entry name" value="Zinc finger, CCHC-type"/>
    <property type="match status" value="1"/>
</dbReference>
<accession>A0ABQ5EGQ2</accession>
<feature type="domain" description="CCHC-type" evidence="4">
    <location>
        <begin position="1122"/>
        <end position="1136"/>
    </location>
</feature>
<evidence type="ECO:0000256" key="3">
    <source>
        <dbReference type="SAM" id="MobiDB-lite"/>
    </source>
</evidence>
<comment type="caution">
    <text evidence="5">The sequence shown here is derived from an EMBL/GenBank/DDBJ whole genome shotgun (WGS) entry which is preliminary data.</text>
</comment>
<dbReference type="InterPro" id="IPR001878">
    <property type="entry name" value="Znf_CCHC"/>
</dbReference>
<dbReference type="InterPro" id="IPR013103">
    <property type="entry name" value="RVT_2"/>
</dbReference>
<dbReference type="InterPro" id="IPR043502">
    <property type="entry name" value="DNA/RNA_pol_sf"/>
</dbReference>
<feature type="region of interest" description="Disordered" evidence="3">
    <location>
        <begin position="697"/>
        <end position="732"/>
    </location>
</feature>
<evidence type="ECO:0000259" key="4">
    <source>
        <dbReference type="PROSITE" id="PS50158"/>
    </source>
</evidence>
<evidence type="ECO:0000313" key="5">
    <source>
        <dbReference type="EMBL" id="GJT50109.1"/>
    </source>
</evidence>
<feature type="compositionally biased region" description="Basic and acidic residues" evidence="3">
    <location>
        <begin position="700"/>
        <end position="712"/>
    </location>
</feature>
<keyword evidence="2" id="KW-0175">Coiled coil</keyword>
<dbReference type="PANTHER" id="PTHR11439:SF509">
    <property type="entry name" value="RNA-DIRECTED DNA POLYMERASE"/>
    <property type="match status" value="1"/>
</dbReference>
<name>A0ABQ5EGQ2_9ASTR</name>
<evidence type="ECO:0000256" key="1">
    <source>
        <dbReference type="PROSITE-ProRule" id="PRU00047"/>
    </source>
</evidence>
<dbReference type="SMART" id="SM00343">
    <property type="entry name" value="ZnF_C2HC"/>
    <property type="match status" value="2"/>
</dbReference>
<feature type="region of interest" description="Disordered" evidence="3">
    <location>
        <begin position="1024"/>
        <end position="1068"/>
    </location>
</feature>
<evidence type="ECO:0000313" key="6">
    <source>
        <dbReference type="Proteomes" id="UP001151760"/>
    </source>
</evidence>
<keyword evidence="1" id="KW-0479">Metal-binding</keyword>
<dbReference type="PANTHER" id="PTHR11439">
    <property type="entry name" value="GAG-POL-RELATED RETROTRANSPOSON"/>
    <property type="match status" value="1"/>
</dbReference>
<protein>
    <submittedName>
        <fullName evidence="5">Ribonuclease H-like domain-containing protein</fullName>
    </submittedName>
</protein>
<dbReference type="PROSITE" id="PS50158">
    <property type="entry name" value="ZF_CCHC"/>
    <property type="match status" value="1"/>
</dbReference>
<keyword evidence="6" id="KW-1185">Reference proteome</keyword>
<feature type="compositionally biased region" description="Polar residues" evidence="3">
    <location>
        <begin position="1053"/>
        <end position="1068"/>
    </location>
</feature>
<feature type="compositionally biased region" description="Polar residues" evidence="3">
    <location>
        <begin position="1025"/>
        <end position="1040"/>
    </location>
</feature>
<dbReference type="Pfam" id="PF00098">
    <property type="entry name" value="zf-CCHC"/>
    <property type="match status" value="1"/>
</dbReference>
<reference evidence="5" key="1">
    <citation type="journal article" date="2022" name="Int. J. Mol. Sci.">
        <title>Draft Genome of Tanacetum Coccineum: Genomic Comparison of Closely Related Tanacetum-Family Plants.</title>
        <authorList>
            <person name="Yamashiro T."/>
            <person name="Shiraishi A."/>
            <person name="Nakayama K."/>
            <person name="Satake H."/>
        </authorList>
    </citation>
    <scope>NUCLEOTIDE SEQUENCE</scope>
</reference>
<sequence length="1194" mass="135904">MSVSPIPTTRIHKDHPKEQIIGDINSATQTRRMIKMFEEHAMISYINKKGVQFASERLSKLLICLFSLSNGTQKSYSSFGRFKLGRSNARGIAAVYRNKKDERGIVVRNKARLVAQGYTQEEGIDYDEVFAPVARIEAIRLFLAYASFMGFIVYQMDVKSAFLYGTIEEEVYVCQPPGFEDPQFPNKVYKVDKALYGLHQAPRAWYETLSTYLIGNGFRRGTIDKTLFIKKDKGDILLVQVYVDDIIFGSTKKSLCTEFESLMHKKFQHSAIQDKYVADILKKFDFSSVKTTSTPLETNKALIKDEDVESDIVIMLELALTGNPQTEVSHFLGKRLISWQCKKQTIVANSTTEAEYVATANCYGQVLWIQNQMLDYGFNKPKGNVINHISKDSGSYMPKRFDYVNPQGRLNGCSKHMTRNKFYLSDYQDIDGGFVAFGGKEDILQENAEVLGIKKAGLGIKKVGLEIKKAKKEIFMANEEVPTNLALMAFSDSEVYNHKTCSDTCLKSYETLKSQYDSLRVELNKSDFDLATYKRGLASVEEQLVFYKKNEVMLCDQIAVLKRDASFRDSEINALNIQIEKLKKDKESNQIKIDKFENASKSLDKLIGGQISDNNRKGVGYNSVPPPPTGLFSPPTIDLSSSGLKEFQQLKFKGYGVNVNKSVSENSSNENKRNTGAPIIEDWVSDCDEDECEEMISDNVQHKSEPKPEQAKQPRKINQNPRNSRTNWNEKKTQKLGVGFQFTKKACFVCGSFNHLIKDCDFHDKKMVQKPMINNVQKGTGQREVRPVWNNALRTNHQNFSNSRRNFAPTAVLTKSGIVPISTARQRSSKAAAPLSAARPINTARPIKTVAKTQTLCNPEIELEDLVRINSPKDKKRLPADWKSKTEDINAEWKTIYAKEETRSTLIDGVNDMLLERRFSFPYTFFLVKNVIDQGLGSTHSYKDTKFLMEAIEKRYGGNKESNKVQRTLLKQQYENFAGISSEIMDQTFDRLQKLNQLKWETKEIKTISLDDLYNNLKIYEPEISGSSSTSQNPQNEAFVSSNSTNSNNSTNEADNTTYGPNSPQLSQEDLEQINPDDLEEMDLRWEMAMLTIRARRFIKRICRKLDVNGQRVGFDRSKVECYNCHKYGHFARECRAPKNQENRGRENNIRTMTVETPTENALVALDGIGRYDWSYQAEEEHPINFALMAHTSS</sequence>
<dbReference type="SUPFAM" id="SSF56672">
    <property type="entry name" value="DNA/RNA polymerases"/>
    <property type="match status" value="1"/>
</dbReference>
<keyword evidence="1" id="KW-0862">Zinc</keyword>
<proteinExistence type="predicted"/>
<feature type="compositionally biased region" description="Polar residues" evidence="3">
    <location>
        <begin position="716"/>
        <end position="727"/>
    </location>
</feature>
<feature type="compositionally biased region" description="Low complexity" evidence="3">
    <location>
        <begin position="1041"/>
        <end position="1052"/>
    </location>
</feature>
<organism evidence="5 6">
    <name type="scientific">Tanacetum coccineum</name>
    <dbReference type="NCBI Taxonomy" id="301880"/>
    <lineage>
        <taxon>Eukaryota</taxon>
        <taxon>Viridiplantae</taxon>
        <taxon>Streptophyta</taxon>
        <taxon>Embryophyta</taxon>
        <taxon>Tracheophyta</taxon>
        <taxon>Spermatophyta</taxon>
        <taxon>Magnoliopsida</taxon>
        <taxon>eudicotyledons</taxon>
        <taxon>Gunneridae</taxon>
        <taxon>Pentapetalae</taxon>
        <taxon>asterids</taxon>
        <taxon>campanulids</taxon>
        <taxon>Asterales</taxon>
        <taxon>Asteraceae</taxon>
        <taxon>Asteroideae</taxon>
        <taxon>Anthemideae</taxon>
        <taxon>Anthemidinae</taxon>
        <taxon>Tanacetum</taxon>
    </lineage>
</organism>
<reference evidence="5" key="2">
    <citation type="submission" date="2022-01" db="EMBL/GenBank/DDBJ databases">
        <authorList>
            <person name="Yamashiro T."/>
            <person name="Shiraishi A."/>
            <person name="Satake H."/>
            <person name="Nakayama K."/>
        </authorList>
    </citation>
    <scope>NUCLEOTIDE SEQUENCE</scope>
</reference>
<keyword evidence="1" id="KW-0863">Zinc-finger</keyword>
<gene>
    <name evidence="5" type="ORF">Tco_0976266</name>
</gene>
<dbReference type="InterPro" id="IPR036875">
    <property type="entry name" value="Znf_CCHC_sf"/>
</dbReference>
<feature type="coiled-coil region" evidence="2">
    <location>
        <begin position="572"/>
        <end position="599"/>
    </location>
</feature>
<dbReference type="EMBL" id="BQNB010016294">
    <property type="protein sequence ID" value="GJT50109.1"/>
    <property type="molecule type" value="Genomic_DNA"/>
</dbReference>
<dbReference type="Pfam" id="PF07727">
    <property type="entry name" value="RVT_2"/>
    <property type="match status" value="1"/>
</dbReference>
<dbReference type="CDD" id="cd09272">
    <property type="entry name" value="RNase_HI_RT_Ty1"/>
    <property type="match status" value="1"/>
</dbReference>
<evidence type="ECO:0000256" key="2">
    <source>
        <dbReference type="SAM" id="Coils"/>
    </source>
</evidence>